<reference evidence="2 3" key="1">
    <citation type="submission" date="2018-02" db="EMBL/GenBank/DDBJ databases">
        <title>Genomic Encyclopedia of Archaeal and Bacterial Type Strains, Phase II (KMG-II): from individual species to whole genera.</title>
        <authorList>
            <person name="Goeker M."/>
        </authorList>
    </citation>
    <scope>NUCLEOTIDE SEQUENCE [LARGE SCALE GENOMIC DNA]</scope>
    <source>
        <strain evidence="2 3">DSM 22857</strain>
    </source>
</reference>
<proteinExistence type="predicted"/>
<dbReference type="SMART" id="SM00065">
    <property type="entry name" value="GAF"/>
    <property type="match status" value="1"/>
</dbReference>
<feature type="domain" description="GAF" evidence="1">
    <location>
        <begin position="30"/>
        <end position="176"/>
    </location>
</feature>
<dbReference type="Pfam" id="PF13185">
    <property type="entry name" value="GAF_2"/>
    <property type="match status" value="1"/>
</dbReference>
<dbReference type="InterPro" id="IPR029016">
    <property type="entry name" value="GAF-like_dom_sf"/>
</dbReference>
<dbReference type="Proteomes" id="UP000239485">
    <property type="component" value="Unassembled WGS sequence"/>
</dbReference>
<dbReference type="AlphaFoldDB" id="A0A2S6IHZ0"/>
<evidence type="ECO:0000259" key="1">
    <source>
        <dbReference type="SMART" id="SM00065"/>
    </source>
</evidence>
<sequence>MRELLAQELALVEGWNRLQAVYALDLGNGRLQARMDELSAHLAAAAGLPIAVITVLDQSAASFAGSYGVTGWLARVGAVPVELAPCVRVVTTAAPVVIGDLRADAVHRHNPLVTRCGLAAYAGAPILHASGQVLGAACVFGTQVLAFTAETLAAVAAAAADAGAALHEHAQHGRAAS</sequence>
<dbReference type="OrthoDB" id="9151676at2"/>
<dbReference type="Gene3D" id="3.30.450.40">
    <property type="match status" value="1"/>
</dbReference>
<evidence type="ECO:0000313" key="2">
    <source>
        <dbReference type="EMBL" id="PPK93834.1"/>
    </source>
</evidence>
<dbReference type="InterPro" id="IPR003018">
    <property type="entry name" value="GAF"/>
</dbReference>
<accession>A0A2S6IHZ0</accession>
<protein>
    <submittedName>
        <fullName evidence="2">GAF domain-containing protein</fullName>
    </submittedName>
</protein>
<dbReference type="RefSeq" id="WP_104433397.1">
    <property type="nucleotide sequence ID" value="NZ_PTJD01000009.1"/>
</dbReference>
<dbReference type="PANTHER" id="PTHR43102:SF2">
    <property type="entry name" value="GAF DOMAIN-CONTAINING PROTEIN"/>
    <property type="match status" value="1"/>
</dbReference>
<keyword evidence="3" id="KW-1185">Reference proteome</keyword>
<organism evidence="2 3">
    <name type="scientific">Kineococcus xinjiangensis</name>
    <dbReference type="NCBI Taxonomy" id="512762"/>
    <lineage>
        <taxon>Bacteria</taxon>
        <taxon>Bacillati</taxon>
        <taxon>Actinomycetota</taxon>
        <taxon>Actinomycetes</taxon>
        <taxon>Kineosporiales</taxon>
        <taxon>Kineosporiaceae</taxon>
        <taxon>Kineococcus</taxon>
    </lineage>
</organism>
<dbReference type="EMBL" id="PTJD01000009">
    <property type="protein sequence ID" value="PPK93834.1"/>
    <property type="molecule type" value="Genomic_DNA"/>
</dbReference>
<evidence type="ECO:0000313" key="3">
    <source>
        <dbReference type="Proteomes" id="UP000239485"/>
    </source>
</evidence>
<gene>
    <name evidence="2" type="ORF">CLV92_109111</name>
</gene>
<name>A0A2S6IHZ0_9ACTN</name>
<dbReference type="PANTHER" id="PTHR43102">
    <property type="entry name" value="SLR1143 PROTEIN"/>
    <property type="match status" value="1"/>
</dbReference>
<comment type="caution">
    <text evidence="2">The sequence shown here is derived from an EMBL/GenBank/DDBJ whole genome shotgun (WGS) entry which is preliminary data.</text>
</comment>
<dbReference type="SUPFAM" id="SSF55781">
    <property type="entry name" value="GAF domain-like"/>
    <property type="match status" value="1"/>
</dbReference>